<evidence type="ECO:0000256" key="1">
    <source>
        <dbReference type="ARBA" id="ARBA00004141"/>
    </source>
</evidence>
<evidence type="ECO:0000256" key="5">
    <source>
        <dbReference type="SAM" id="Phobius"/>
    </source>
</evidence>
<feature type="transmembrane region" description="Helical" evidence="5">
    <location>
        <begin position="226"/>
        <end position="243"/>
    </location>
</feature>
<keyword evidence="8" id="KW-1185">Reference proteome</keyword>
<dbReference type="STRING" id="1499967.U27_04499"/>
<feature type="transmembrane region" description="Helical" evidence="5">
    <location>
        <begin position="381"/>
        <end position="401"/>
    </location>
</feature>
<keyword evidence="4 5" id="KW-0472">Membrane</keyword>
<feature type="transmembrane region" description="Helical" evidence="5">
    <location>
        <begin position="252"/>
        <end position="272"/>
    </location>
</feature>
<organism evidence="7">
    <name type="scientific">Vecturithrix granuli</name>
    <dbReference type="NCBI Taxonomy" id="1499967"/>
    <lineage>
        <taxon>Bacteria</taxon>
        <taxon>Candidatus Moduliflexota</taxon>
        <taxon>Candidatus Vecturitrichia</taxon>
        <taxon>Candidatus Vecturitrichales</taxon>
        <taxon>Candidatus Vecturitrichaceae</taxon>
        <taxon>Candidatus Vecturithrix</taxon>
    </lineage>
</organism>
<dbReference type="AlphaFoldDB" id="A0A081BYX7"/>
<gene>
    <name evidence="7" type="ORF">U27_04499</name>
</gene>
<keyword evidence="2 5" id="KW-0812">Transmembrane</keyword>
<proteinExistence type="predicted"/>
<accession>A0A081BYX7</accession>
<name>A0A081BYX7_VECG1</name>
<dbReference type="InterPro" id="IPR007016">
    <property type="entry name" value="O-antigen_ligase-rel_domated"/>
</dbReference>
<dbReference type="Pfam" id="PF04932">
    <property type="entry name" value="Wzy_C"/>
    <property type="match status" value="1"/>
</dbReference>
<feature type="transmembrane region" description="Helical" evidence="5">
    <location>
        <begin position="337"/>
        <end position="361"/>
    </location>
</feature>
<feature type="transmembrane region" description="Helical" evidence="5">
    <location>
        <begin position="12"/>
        <end position="30"/>
    </location>
</feature>
<dbReference type="EMBL" id="DF820466">
    <property type="protein sequence ID" value="GAK57532.1"/>
    <property type="molecule type" value="Genomic_DNA"/>
</dbReference>
<feature type="domain" description="O-antigen ligase-related" evidence="6">
    <location>
        <begin position="210"/>
        <end position="353"/>
    </location>
</feature>
<dbReference type="PANTHER" id="PTHR37422:SF13">
    <property type="entry name" value="LIPOPOLYSACCHARIDE BIOSYNTHESIS PROTEIN PA4999-RELATED"/>
    <property type="match status" value="1"/>
</dbReference>
<dbReference type="SUPFAM" id="SSF48452">
    <property type="entry name" value="TPR-like"/>
    <property type="match status" value="1"/>
</dbReference>
<evidence type="ECO:0000313" key="7">
    <source>
        <dbReference type="EMBL" id="GAK57532.1"/>
    </source>
</evidence>
<feature type="transmembrane region" description="Helical" evidence="5">
    <location>
        <begin position="36"/>
        <end position="52"/>
    </location>
</feature>
<dbReference type="GO" id="GO:0016020">
    <property type="term" value="C:membrane"/>
    <property type="evidence" value="ECO:0007669"/>
    <property type="project" value="UniProtKB-SubCell"/>
</dbReference>
<dbReference type="InterPro" id="IPR011990">
    <property type="entry name" value="TPR-like_helical_dom_sf"/>
</dbReference>
<evidence type="ECO:0000259" key="6">
    <source>
        <dbReference type="Pfam" id="PF04932"/>
    </source>
</evidence>
<evidence type="ECO:0000313" key="8">
    <source>
        <dbReference type="Proteomes" id="UP000030661"/>
    </source>
</evidence>
<feature type="transmembrane region" description="Helical" evidence="5">
    <location>
        <begin position="180"/>
        <end position="197"/>
    </location>
</feature>
<dbReference type="Proteomes" id="UP000030661">
    <property type="component" value="Unassembled WGS sequence"/>
</dbReference>
<comment type="subcellular location">
    <subcellularLocation>
        <location evidence="1">Membrane</location>
        <topology evidence="1">Multi-pass membrane protein</topology>
    </subcellularLocation>
</comment>
<sequence>MNLEHSPTSHLNSVLFSFFLFFPLVVTPLINFIPPYLLLAKLLFALCFVIGFSQHGRRWWFGCFVLLGFSFCSVLWSVNVSLSTYQAIQLSYYAMGFLLFRTIHLHPQTLRWGIRLVVMVSLLIALDGLHQYFFRYDEYARYLQEYDPFWSQEIEQVAHTWIASLSGRVFTQFFALPSQLAGYLLMIFPLNAVLIFYEKRRWLKLFWSITFILNAVIFFFTKSFGAWLVLLCILVVAAFLWLWNKRILTWDWFLKIGSGFLIAAVGILYLIGRFRGQYLWNLQGNNPLWHRFLNWKTAFAIWREHLLLGSGLSTFGAMYPQYMQPGANEAQYAHNTYLQFAAELGIIGLVLVLWLVGCWGVDVFKGLKQNFKMRDQEKNSCFLYGVGSSLAGLGFLLHNIIDFDFYVFPLGLFGLAMLGLTLNIFSENVARNSFSHQQKPFYYQNRWAYFCFVGLVGISTLVLFIKDWQYVQAHQHKEQAIALVQTQQYQEASRTMQRALQFSLILPEYQAIDGSIWLYLRQSEKAIERYRTAIETDAVTPWFHAGLAEAHLQQNNLSMAYLESRRAAELFPLKSQYRQRMQQIQNQLPQ</sequence>
<dbReference type="Gene3D" id="1.25.40.10">
    <property type="entry name" value="Tetratricopeptide repeat domain"/>
    <property type="match status" value="1"/>
</dbReference>
<feature type="transmembrane region" description="Helical" evidence="5">
    <location>
        <begin position="59"/>
        <end position="78"/>
    </location>
</feature>
<feature type="transmembrane region" description="Helical" evidence="5">
    <location>
        <begin position="84"/>
        <end position="100"/>
    </location>
</feature>
<dbReference type="PANTHER" id="PTHR37422">
    <property type="entry name" value="TEICHURONIC ACID BIOSYNTHESIS PROTEIN TUAE"/>
    <property type="match status" value="1"/>
</dbReference>
<reference evidence="7" key="1">
    <citation type="journal article" date="2015" name="PeerJ">
        <title>First genomic representation of candidate bacterial phylum KSB3 points to enhanced environmental sensing as a trigger of wastewater bulking.</title>
        <authorList>
            <person name="Sekiguchi Y."/>
            <person name="Ohashi A."/>
            <person name="Parks D.H."/>
            <person name="Yamauchi T."/>
            <person name="Tyson G.W."/>
            <person name="Hugenholtz P."/>
        </authorList>
    </citation>
    <scope>NUCLEOTIDE SEQUENCE [LARGE SCALE GENOMIC DNA]</scope>
</reference>
<dbReference type="eggNOG" id="COG3307">
    <property type="taxonomic scope" value="Bacteria"/>
</dbReference>
<keyword evidence="3 5" id="KW-1133">Transmembrane helix</keyword>
<evidence type="ECO:0000256" key="2">
    <source>
        <dbReference type="ARBA" id="ARBA00022692"/>
    </source>
</evidence>
<dbReference type="InterPro" id="IPR051533">
    <property type="entry name" value="WaaL-like"/>
</dbReference>
<dbReference type="HOGENOM" id="CLU_462077_0_0_0"/>
<feature type="transmembrane region" description="Helical" evidence="5">
    <location>
        <begin position="112"/>
        <end position="133"/>
    </location>
</feature>
<feature type="transmembrane region" description="Helical" evidence="5">
    <location>
        <begin position="202"/>
        <end position="220"/>
    </location>
</feature>
<evidence type="ECO:0000256" key="3">
    <source>
        <dbReference type="ARBA" id="ARBA00022989"/>
    </source>
</evidence>
<feature type="transmembrane region" description="Helical" evidence="5">
    <location>
        <begin position="407"/>
        <end position="426"/>
    </location>
</feature>
<evidence type="ECO:0000256" key="4">
    <source>
        <dbReference type="ARBA" id="ARBA00023136"/>
    </source>
</evidence>
<protein>
    <submittedName>
        <fullName evidence="7">Probable bicarbonate transporter, ICT family protein</fullName>
    </submittedName>
</protein>
<feature type="transmembrane region" description="Helical" evidence="5">
    <location>
        <begin position="447"/>
        <end position="465"/>
    </location>
</feature>